<dbReference type="SUPFAM" id="SSF46785">
    <property type="entry name" value="Winged helix' DNA-binding domain"/>
    <property type="match status" value="2"/>
</dbReference>
<dbReference type="InterPro" id="IPR036390">
    <property type="entry name" value="WH_DNA-bd_sf"/>
</dbReference>
<evidence type="ECO:0000256" key="1">
    <source>
        <dbReference type="ARBA" id="ARBA00023015"/>
    </source>
</evidence>
<proteinExistence type="predicted"/>
<evidence type="ECO:0000313" key="6">
    <source>
        <dbReference type="EMBL" id="ACL96675.1"/>
    </source>
</evidence>
<keyword evidence="1" id="KW-0805">Transcription regulation</keyword>
<organism evidence="6 7">
    <name type="scientific">Caulobacter vibrioides (strain NA1000 / CB15N)</name>
    <name type="common">Caulobacter crescentus</name>
    <dbReference type="NCBI Taxonomy" id="565050"/>
    <lineage>
        <taxon>Bacteria</taxon>
        <taxon>Pseudomonadati</taxon>
        <taxon>Pseudomonadota</taxon>
        <taxon>Alphaproteobacteria</taxon>
        <taxon>Caulobacterales</taxon>
        <taxon>Caulobacteraceae</taxon>
        <taxon>Caulobacter</taxon>
    </lineage>
</organism>
<dbReference type="GeneID" id="7330804"/>
<dbReference type="HOGENOM" id="CLU_068247_0_0_5"/>
<dbReference type="EMBL" id="CP001340">
    <property type="protein sequence ID" value="ACL96675.1"/>
    <property type="molecule type" value="Genomic_DNA"/>
</dbReference>
<dbReference type="OrthoDB" id="9782219at2"/>
<evidence type="ECO:0000313" key="7">
    <source>
        <dbReference type="Proteomes" id="UP000001364"/>
    </source>
</evidence>
<dbReference type="AlphaFoldDB" id="A0A0H3CE90"/>
<gene>
    <name evidence="6" type="ordered locus">CCNA_03210</name>
</gene>
<dbReference type="PANTHER" id="PTHR33204:SF18">
    <property type="entry name" value="TRANSCRIPTIONAL REGULATORY PROTEIN"/>
    <property type="match status" value="1"/>
</dbReference>
<keyword evidence="7" id="KW-1185">Reference proteome</keyword>
<feature type="region of interest" description="Disordered" evidence="4">
    <location>
        <begin position="152"/>
        <end position="175"/>
    </location>
</feature>
<dbReference type="GO" id="GO:0003677">
    <property type="term" value="F:DNA binding"/>
    <property type="evidence" value="ECO:0007669"/>
    <property type="project" value="UniProtKB-KW"/>
</dbReference>
<dbReference type="InterPro" id="IPR002577">
    <property type="entry name" value="HTH_HxlR"/>
</dbReference>
<dbReference type="Pfam" id="PF01638">
    <property type="entry name" value="HxlR"/>
    <property type="match status" value="2"/>
</dbReference>
<dbReference type="RefSeq" id="YP_002518583.1">
    <property type="nucleotide sequence ID" value="NC_011916.1"/>
</dbReference>
<evidence type="ECO:0000259" key="5">
    <source>
        <dbReference type="PROSITE" id="PS51118"/>
    </source>
</evidence>
<keyword evidence="2" id="KW-0238">DNA-binding</keyword>
<accession>A0A0H3CE90</accession>
<dbReference type="Proteomes" id="UP000001364">
    <property type="component" value="Chromosome"/>
</dbReference>
<evidence type="ECO:0000256" key="4">
    <source>
        <dbReference type="SAM" id="MobiDB-lite"/>
    </source>
</evidence>
<name>A0A0H3CE90_CAUVN</name>
<reference evidence="6 7" key="1">
    <citation type="journal article" date="2010" name="J. Bacteriol.">
        <title>The genetic basis of laboratory adaptation in Caulobacter crescentus.</title>
        <authorList>
            <person name="Marks M.E."/>
            <person name="Castro-Rojas C.M."/>
            <person name="Teiling C."/>
            <person name="Du L."/>
            <person name="Kapatral V."/>
            <person name="Walunas T.L."/>
            <person name="Crosson S."/>
        </authorList>
    </citation>
    <scope>NUCLEOTIDE SEQUENCE [LARGE SCALE GENOMIC DNA]</scope>
    <source>
        <strain evidence="7">NA1000 / CB15N</strain>
    </source>
</reference>
<feature type="domain" description="HTH hxlR-type" evidence="5">
    <location>
        <begin position="18"/>
        <end position="115"/>
    </location>
</feature>
<evidence type="ECO:0000256" key="2">
    <source>
        <dbReference type="ARBA" id="ARBA00023125"/>
    </source>
</evidence>
<feature type="domain" description="HTH hxlR-type" evidence="5">
    <location>
        <begin position="181"/>
        <end position="279"/>
    </location>
</feature>
<dbReference type="InterPro" id="IPR036388">
    <property type="entry name" value="WH-like_DNA-bd_sf"/>
</dbReference>
<evidence type="ECO:0000256" key="3">
    <source>
        <dbReference type="ARBA" id="ARBA00023163"/>
    </source>
</evidence>
<keyword evidence="3" id="KW-0804">Transcription</keyword>
<dbReference type="Gene3D" id="1.10.10.10">
    <property type="entry name" value="Winged helix-like DNA-binding domain superfamily/Winged helix DNA-binding domain"/>
    <property type="match status" value="2"/>
</dbReference>
<dbReference type="SMR" id="A0A0H3CE90"/>
<dbReference type="PROSITE" id="PS51118">
    <property type="entry name" value="HTH_HXLR"/>
    <property type="match status" value="2"/>
</dbReference>
<dbReference type="KEGG" id="ccs:CCNA_03210"/>
<protein>
    <submittedName>
        <fullName evidence="6">MarR-family transcriptional regulator</fullName>
    </submittedName>
</protein>
<dbReference type="RefSeq" id="WP_010920948.1">
    <property type="nucleotide sequence ID" value="NC_011916.1"/>
</dbReference>
<sequence length="317" mass="35512">MAPPTAPDPARTALVRRSSAARALNLIGDRWTLLVLYAAFMGVKRFDGFVEMTGVARSLLTDRLKRLETGGVLARRLYQDRPPRSEYRLTPMGRDLYDSALMLLGWEMRWRFDPTCPSHQIVHTTCGQPLKPILCCAACGEAVKVRDITLSPGPDAGLEPAPRARHSRRASHDDVGGEALHPMLERGIEVLGDRWTAHVVAGAFYGLRRFKDFQDELKVASNILTDRLERLVARHMLEKVRYQEKPERWEYRLTTEGRDLFPLIAALMTWGDKWLSGNEGPPEILTHRCGARLEPVVRCGCCGGGVDTGNTRIESSP</sequence>
<dbReference type="PATRIC" id="fig|565050.3.peg.3136"/>
<dbReference type="PANTHER" id="PTHR33204">
    <property type="entry name" value="TRANSCRIPTIONAL REGULATOR, MARR FAMILY"/>
    <property type="match status" value="1"/>
</dbReference>